<comment type="caution">
    <text evidence="2">The sequence shown here is derived from an EMBL/GenBank/DDBJ whole genome shotgun (WGS) entry which is preliminary data.</text>
</comment>
<dbReference type="Pfam" id="PF14261">
    <property type="entry name" value="DUF4351"/>
    <property type="match status" value="1"/>
</dbReference>
<dbReference type="InterPro" id="IPR025587">
    <property type="entry name" value="DUF4351"/>
</dbReference>
<protein>
    <submittedName>
        <fullName evidence="2">DUF4351 domain-containing protein</fullName>
    </submittedName>
</protein>
<dbReference type="Proteomes" id="UP000640531">
    <property type="component" value="Unassembled WGS sequence"/>
</dbReference>
<keyword evidence="3" id="KW-1185">Reference proteome</keyword>
<evidence type="ECO:0000259" key="1">
    <source>
        <dbReference type="Pfam" id="PF14261"/>
    </source>
</evidence>
<dbReference type="PANTHER" id="PTHR35586">
    <property type="entry name" value="SLL1691 PROTEIN"/>
    <property type="match status" value="1"/>
</dbReference>
<evidence type="ECO:0000313" key="2">
    <source>
        <dbReference type="EMBL" id="MBD2570843.1"/>
    </source>
</evidence>
<organism evidence="2 3">
    <name type="scientific">Anabaena lutea FACHB-196</name>
    <dbReference type="NCBI Taxonomy" id="2692881"/>
    <lineage>
        <taxon>Bacteria</taxon>
        <taxon>Bacillati</taxon>
        <taxon>Cyanobacteriota</taxon>
        <taxon>Cyanophyceae</taxon>
        <taxon>Nostocales</taxon>
        <taxon>Nostocaceae</taxon>
        <taxon>Anabaena</taxon>
    </lineage>
</organism>
<gene>
    <name evidence="2" type="ORF">H6G59_23690</name>
</gene>
<name>A0ABR8FLI9_9NOST</name>
<dbReference type="PANTHER" id="PTHR35586:SF2">
    <property type="entry name" value="SLL1542 PROTEIN"/>
    <property type="match status" value="1"/>
</dbReference>
<evidence type="ECO:0000313" key="3">
    <source>
        <dbReference type="Proteomes" id="UP000640531"/>
    </source>
</evidence>
<dbReference type="EMBL" id="JACJST010000031">
    <property type="protein sequence ID" value="MBD2570843.1"/>
    <property type="molecule type" value="Genomic_DNA"/>
</dbReference>
<accession>A0ABR8FLI9</accession>
<sequence>MQESVIYQDILQKGEQKEAFRFLNRQLNRRFGEIDSPIIERIRSLSTEQLEALGEEFLDFSEASDLVIWLDSQIPRS</sequence>
<proteinExistence type="predicted"/>
<reference evidence="2 3" key="1">
    <citation type="journal article" date="2020" name="ISME J.">
        <title>Comparative genomics reveals insights into cyanobacterial evolution and habitat adaptation.</title>
        <authorList>
            <person name="Chen M.Y."/>
            <person name="Teng W.K."/>
            <person name="Zhao L."/>
            <person name="Hu C.X."/>
            <person name="Zhou Y.K."/>
            <person name="Han B.P."/>
            <person name="Song L.R."/>
            <person name="Shu W.S."/>
        </authorList>
    </citation>
    <scope>NUCLEOTIDE SEQUENCE [LARGE SCALE GENOMIC DNA]</scope>
    <source>
        <strain evidence="2 3">FACHB-196</strain>
    </source>
</reference>
<feature type="domain" description="DUF4351" evidence="1">
    <location>
        <begin position="12"/>
        <end position="70"/>
    </location>
</feature>